<dbReference type="SUPFAM" id="SSF56935">
    <property type="entry name" value="Porins"/>
    <property type="match status" value="1"/>
</dbReference>
<dbReference type="EMBL" id="JABFRW010000051">
    <property type="protein sequence ID" value="NOT33456.1"/>
    <property type="molecule type" value="Genomic_DNA"/>
</dbReference>
<feature type="signal peptide" evidence="1">
    <location>
        <begin position="1"/>
        <end position="24"/>
    </location>
</feature>
<dbReference type="Proteomes" id="UP000580839">
    <property type="component" value="Unassembled WGS sequence"/>
</dbReference>
<feature type="domain" description="Type IX secretion system protein PorV" evidence="2">
    <location>
        <begin position="24"/>
        <end position="172"/>
    </location>
</feature>
<dbReference type="AlphaFoldDB" id="A0A849SG31"/>
<protein>
    <submittedName>
        <fullName evidence="3">PorV/PorQ family protein</fullName>
    </submittedName>
</protein>
<dbReference type="NCBIfam" id="NF033709">
    <property type="entry name" value="PorV_fam"/>
    <property type="match status" value="1"/>
</dbReference>
<comment type="caution">
    <text evidence="3">The sequence shown here is derived from an EMBL/GenBank/DDBJ whole genome shotgun (WGS) entry which is preliminary data.</text>
</comment>
<organism evidence="3 4">
    <name type="scientific">Eiseniibacteriota bacterium</name>
    <dbReference type="NCBI Taxonomy" id="2212470"/>
    <lineage>
        <taxon>Bacteria</taxon>
        <taxon>Candidatus Eiseniibacteriota</taxon>
    </lineage>
</organism>
<feature type="chain" id="PRO_5032674992" evidence="1">
    <location>
        <begin position="25"/>
        <end position="339"/>
    </location>
</feature>
<accession>A0A849SG31</accession>
<evidence type="ECO:0000256" key="1">
    <source>
        <dbReference type="SAM" id="SignalP"/>
    </source>
</evidence>
<evidence type="ECO:0000313" key="4">
    <source>
        <dbReference type="Proteomes" id="UP000580839"/>
    </source>
</evidence>
<dbReference type="Pfam" id="PF19572">
    <property type="entry name" value="PorV"/>
    <property type="match status" value="1"/>
</dbReference>
<keyword evidence="1" id="KW-0732">Signal</keyword>
<gene>
    <name evidence="3" type="ORF">HOP12_04715</name>
</gene>
<sequence>MRRALPILLAVSAFVVAHTTPAHAQSKVGTATGQFLLIEPSARLAGMGNAGSTAHDEILAAYYNPAAIGYFKTRGAQFTHALWFADISYDHAAVALPLGGLGSLYASLTSLNSGDIAVRTVGQPLGTGELYRVSDVSFSVGYGRLITDLFSLGVQMHYLQESIFNTSARTFAMSAGTLYRLSDQGLEIGSSLNYFGTSSRFSGRDLAILYDADPDEYGDNGNLPADQTTGRFPVPVLFRVGIGLPVRLTPAQKLRLAIDAYHPSDDTESISLGGEWAYRDVVALRTGYQNLFQQDSELGLTFGAGFQSRVGDYKVRADYAWADHRRLDATHRITVGVNY</sequence>
<evidence type="ECO:0000313" key="3">
    <source>
        <dbReference type="EMBL" id="NOT33456.1"/>
    </source>
</evidence>
<proteinExistence type="predicted"/>
<dbReference type="InterPro" id="IPR045741">
    <property type="entry name" value="PorV"/>
</dbReference>
<name>A0A849SG31_UNCEI</name>
<evidence type="ECO:0000259" key="2">
    <source>
        <dbReference type="Pfam" id="PF19572"/>
    </source>
</evidence>
<dbReference type="Gene3D" id="2.40.160.60">
    <property type="entry name" value="Outer membrane protein transport protein (OMPP1/FadL/TodX)"/>
    <property type="match status" value="1"/>
</dbReference>
<reference evidence="3 4" key="1">
    <citation type="submission" date="2020-04" db="EMBL/GenBank/DDBJ databases">
        <title>Metagenomic profiling of ammonia- and methane-oxidizing microorganisms in a Dutch drinking water treatment plant.</title>
        <authorList>
            <person name="Poghosyan L."/>
            <person name="Leucker S."/>
        </authorList>
    </citation>
    <scope>NUCLEOTIDE SEQUENCE [LARGE SCALE GENOMIC DNA]</scope>
    <source>
        <strain evidence="3">S-RSF-IL-03</strain>
    </source>
</reference>